<keyword evidence="3" id="KW-1185">Reference proteome</keyword>
<dbReference type="GO" id="GO:0009346">
    <property type="term" value="C:ATP-independent citrate lyase complex"/>
    <property type="evidence" value="ECO:0007669"/>
    <property type="project" value="UniProtKB-UniRule"/>
</dbReference>
<sequence length="473" mass="49787">MEKKLLANIESVLRACEIRDGMTLSFHHHLRDGDQVLNMVMQRVTELGIQNLHIAASSIFPVHQPLVDCIRKGVVSRLSAPYIAGPVAQAISQGKLDVQVVMQTHGGRAHAISQGRLPIDIAFVGAPTSDNKGNCNGIQGKSAFGVMGYPRVDVQHAKKVVVITDNLVRYPACPAEITQEQVDFVVKVASIGNPQGIVSGSTRAATDPMALQIAQDAVNVIRASGLLKEGFSFQTGAGGISLASSGLLAGLMQRDGIRGSFASGGITGFLVDMLNDNLFETLLDVQCFDLRAVQSYGQNSRHQGMSAAQYASPGSRGSVVDDLDVVMLGAAEVDLNFNVNVTTGSDGRILGGSGGHADTAAGAKLAIVTTRLNAGGFAKIVDQVNTVTTPGRTVDVVVTDHGIAVNPQRHDLSSQLADFGLPIRDVRTLREIALAASSKQQVLAHDEAKLVAVVENRDGSILDVVRAVSEPLG</sequence>
<dbReference type="RefSeq" id="WP_076756280.1">
    <property type="nucleotide sequence ID" value="NZ_CP023018.1"/>
</dbReference>
<dbReference type="GO" id="GO:0008815">
    <property type="term" value="F:citrate (pro-3S)-lyase activity"/>
    <property type="evidence" value="ECO:0007669"/>
    <property type="project" value="UniProtKB-UniRule"/>
</dbReference>
<keyword evidence="1 2" id="KW-0456">Lyase</keyword>
<dbReference type="NCBIfam" id="TIGR01584">
    <property type="entry name" value="citF"/>
    <property type="match status" value="1"/>
</dbReference>
<gene>
    <name evidence="2" type="ORF">SAMN05216526_1872</name>
</gene>
<protein>
    <recommendedName>
        <fullName evidence="1">Citrate lyase alpha chain</fullName>
        <shortName evidence="1">Citrase alpha chain</shortName>
        <ecNumber evidence="1">2.8.3.10</ecNumber>
        <ecNumber evidence="1">4.1.3.6</ecNumber>
    </recommendedName>
    <alternativeName>
        <fullName evidence="1">Citrate (pro-3S)-lyase alpha chain</fullName>
    </alternativeName>
    <alternativeName>
        <fullName evidence="1">Citrate CoA-transferase subunit</fullName>
    </alternativeName>
</protein>
<name>A0A1R3W8N3_9GAMM</name>
<comment type="catalytic activity">
    <reaction evidence="1">
        <text>citrate + acetyl-CoA = (3S)-citryl-CoA + acetate</text>
        <dbReference type="Rhea" id="RHEA:19405"/>
        <dbReference type="ChEBI" id="CHEBI:16947"/>
        <dbReference type="ChEBI" id="CHEBI:30089"/>
        <dbReference type="ChEBI" id="CHEBI:57288"/>
        <dbReference type="ChEBI" id="CHEBI:57321"/>
        <dbReference type="EC" id="2.8.3.10"/>
    </reaction>
</comment>
<dbReference type="PIRSF" id="PIRSF009451">
    <property type="entry name" value="Citrt_lyas_alpha"/>
    <property type="match status" value="1"/>
</dbReference>
<dbReference type="GO" id="GO:0005737">
    <property type="term" value="C:cytoplasm"/>
    <property type="evidence" value="ECO:0007669"/>
    <property type="project" value="UniProtKB-SubCell"/>
</dbReference>
<organism evidence="2 3">
    <name type="scientific">Ectothiorhodosinus mongolicus</name>
    <dbReference type="NCBI Taxonomy" id="233100"/>
    <lineage>
        <taxon>Bacteria</taxon>
        <taxon>Pseudomonadati</taxon>
        <taxon>Pseudomonadota</taxon>
        <taxon>Gammaproteobacteria</taxon>
        <taxon>Chromatiales</taxon>
        <taxon>Ectothiorhodospiraceae</taxon>
        <taxon>Ectothiorhodosinus</taxon>
    </lineage>
</organism>
<comment type="catalytic activity">
    <reaction evidence="1">
        <text>citrate = oxaloacetate + acetate</text>
        <dbReference type="Rhea" id="RHEA:10760"/>
        <dbReference type="ChEBI" id="CHEBI:16452"/>
        <dbReference type="ChEBI" id="CHEBI:16947"/>
        <dbReference type="ChEBI" id="CHEBI:30089"/>
        <dbReference type="EC" id="4.1.3.6"/>
    </reaction>
</comment>
<dbReference type="GO" id="GO:0008814">
    <property type="term" value="F:citrate CoA-transferase activity"/>
    <property type="evidence" value="ECO:0007669"/>
    <property type="project" value="UniProtKB-UniRule"/>
</dbReference>
<dbReference type="STRING" id="233100.SAMN05216526_1872"/>
<dbReference type="SUPFAM" id="SSF100950">
    <property type="entry name" value="NagB/RpiA/CoA transferase-like"/>
    <property type="match status" value="2"/>
</dbReference>
<dbReference type="PANTHER" id="PTHR40596:SF1">
    <property type="entry name" value="CITRATE LYASE ALPHA CHAIN"/>
    <property type="match status" value="1"/>
</dbReference>
<dbReference type="Pfam" id="PF04223">
    <property type="entry name" value="CitF"/>
    <property type="match status" value="1"/>
</dbReference>
<evidence type="ECO:0000313" key="2">
    <source>
        <dbReference type="EMBL" id="SIT73597.1"/>
    </source>
</evidence>
<dbReference type="OrthoDB" id="9801795at2"/>
<dbReference type="Gene3D" id="3.40.1080.10">
    <property type="entry name" value="Glutaconate Coenzyme A-transferase"/>
    <property type="match status" value="2"/>
</dbReference>
<dbReference type="GO" id="GO:0006084">
    <property type="term" value="P:acetyl-CoA metabolic process"/>
    <property type="evidence" value="ECO:0007669"/>
    <property type="project" value="UniProtKB-UniRule"/>
</dbReference>
<dbReference type="EC" id="4.1.3.6" evidence="1"/>
<evidence type="ECO:0000313" key="3">
    <source>
        <dbReference type="Proteomes" id="UP000223759"/>
    </source>
</evidence>
<dbReference type="AlphaFoldDB" id="A0A1R3W8N3"/>
<proteinExistence type="predicted"/>
<keyword evidence="1 2" id="KW-0808">Transferase</keyword>
<dbReference type="Proteomes" id="UP000223759">
    <property type="component" value="Unassembled WGS sequence"/>
</dbReference>
<dbReference type="InterPro" id="IPR037171">
    <property type="entry name" value="NagB/RpiA_transferase-like"/>
</dbReference>
<comment type="subcellular location">
    <subcellularLocation>
        <location evidence="1">Cytoplasm</location>
    </subcellularLocation>
</comment>
<accession>A0A1R3W8N3</accession>
<keyword evidence="1" id="KW-0963">Cytoplasm</keyword>
<reference evidence="2 3" key="1">
    <citation type="submission" date="2017-01" db="EMBL/GenBank/DDBJ databases">
        <authorList>
            <person name="Mah S.A."/>
            <person name="Swanson W.J."/>
            <person name="Moy G.W."/>
            <person name="Vacquier V.D."/>
        </authorList>
    </citation>
    <scope>NUCLEOTIDE SEQUENCE [LARGE SCALE GENOMIC DNA]</scope>
    <source>
        <strain evidence="2 3">M9</strain>
    </source>
</reference>
<evidence type="ECO:0000256" key="1">
    <source>
        <dbReference type="PIRNR" id="PIRNR009451"/>
    </source>
</evidence>
<dbReference type="EMBL" id="FTPK01000004">
    <property type="protein sequence ID" value="SIT73597.1"/>
    <property type="molecule type" value="Genomic_DNA"/>
</dbReference>
<dbReference type="EC" id="2.8.3.10" evidence="1"/>
<dbReference type="InterPro" id="IPR006472">
    <property type="entry name" value="Citrate_lyase_asu"/>
</dbReference>
<dbReference type="PANTHER" id="PTHR40596">
    <property type="entry name" value="CITRATE LYASE ALPHA CHAIN"/>
    <property type="match status" value="1"/>
</dbReference>